<name>A0AAF5CUE7_STRER</name>
<dbReference type="SUPFAM" id="SSF81383">
    <property type="entry name" value="F-box domain"/>
    <property type="match status" value="1"/>
</dbReference>
<dbReference type="InterPro" id="IPR036047">
    <property type="entry name" value="F-box-like_dom_sf"/>
</dbReference>
<organism evidence="2 3">
    <name type="scientific">Strongyloides stercoralis</name>
    <name type="common">Threadworm</name>
    <dbReference type="NCBI Taxonomy" id="6248"/>
    <lineage>
        <taxon>Eukaryota</taxon>
        <taxon>Metazoa</taxon>
        <taxon>Ecdysozoa</taxon>
        <taxon>Nematoda</taxon>
        <taxon>Chromadorea</taxon>
        <taxon>Rhabditida</taxon>
        <taxon>Tylenchina</taxon>
        <taxon>Panagrolaimomorpha</taxon>
        <taxon>Strongyloidoidea</taxon>
        <taxon>Strongyloididae</taxon>
        <taxon>Strongyloides</taxon>
    </lineage>
</organism>
<evidence type="ECO:0000259" key="1">
    <source>
        <dbReference type="PROSITE" id="PS50181"/>
    </source>
</evidence>
<proteinExistence type="predicted"/>
<protein>
    <submittedName>
        <fullName evidence="3">Receptor L-domain domain-containing protein</fullName>
    </submittedName>
</protein>
<accession>A0AAF5CUE7</accession>
<dbReference type="InterPro" id="IPR001810">
    <property type="entry name" value="F-box_dom"/>
</dbReference>
<dbReference type="Pfam" id="PF00646">
    <property type="entry name" value="F-box"/>
    <property type="match status" value="1"/>
</dbReference>
<evidence type="ECO:0000313" key="2">
    <source>
        <dbReference type="Proteomes" id="UP000035681"/>
    </source>
</evidence>
<dbReference type="CDD" id="cd09917">
    <property type="entry name" value="F-box_SF"/>
    <property type="match status" value="1"/>
</dbReference>
<keyword evidence="2" id="KW-1185">Reference proteome</keyword>
<dbReference type="WBParaSite" id="TCONS_00002029.p1">
    <property type="protein sequence ID" value="TCONS_00002029.p1"/>
    <property type="gene ID" value="XLOC_001929"/>
</dbReference>
<dbReference type="AlphaFoldDB" id="A0AAF5CUE7"/>
<dbReference type="PROSITE" id="PS50181">
    <property type="entry name" value="FBOX"/>
    <property type="match status" value="1"/>
</dbReference>
<evidence type="ECO:0000313" key="3">
    <source>
        <dbReference type="WBParaSite" id="TCONS_00002029.p1"/>
    </source>
</evidence>
<sequence>WAFKLPTSHLFIMFSINNYSKFPITSLPPEVIKMILQKVDWKTIYNLRLVSKYFNSFILTNLDTLPKPIMTSLSISSSYNSDGTICIEFFYLPKNEYTKVINTYIPKKNTKPKLNEIEGLLKRMNLKYLMHLEVTITGETILFDILNKYFKNETIIDSLQINIQKSPCFQSFSSFIQKIRHVRYLWLNKLCFLSQSIPPDYTLPLIGFLNNLCLVECECTKFVNSKMITALYRNNKNLKRILVFSNCTDFEVKLIQYIGEKQYLCNGEKNYHSNCYVYLPLRKDMIFGRGMENYFPTNMYDISYPLEIDNTIIGVKECSRCATNCGVALCFRTPSYLNDTSCDSVFDRTLFIDDNFYLD</sequence>
<dbReference type="Proteomes" id="UP000035681">
    <property type="component" value="Unplaced"/>
</dbReference>
<reference evidence="3" key="1">
    <citation type="submission" date="2024-02" db="UniProtKB">
        <authorList>
            <consortium name="WormBaseParasite"/>
        </authorList>
    </citation>
    <scope>IDENTIFICATION</scope>
</reference>
<feature type="domain" description="F-box" evidence="1">
    <location>
        <begin position="21"/>
        <end position="69"/>
    </location>
</feature>